<dbReference type="EMBL" id="JAQQWK010000012">
    <property type="protein sequence ID" value="KAK8022410.1"/>
    <property type="molecule type" value="Genomic_DNA"/>
</dbReference>
<dbReference type="Gene3D" id="3.30.70.100">
    <property type="match status" value="1"/>
</dbReference>
<reference evidence="3 4" key="1">
    <citation type="submission" date="2023-01" db="EMBL/GenBank/DDBJ databases">
        <title>Analysis of 21 Apiospora genomes using comparative genomics revels a genus with tremendous synthesis potential of carbohydrate active enzymes and secondary metabolites.</title>
        <authorList>
            <person name="Sorensen T."/>
        </authorList>
    </citation>
    <scope>NUCLEOTIDE SEQUENCE [LARGE SCALE GENOMIC DNA]</scope>
    <source>
        <strain evidence="3 4">CBS 33761</strain>
    </source>
</reference>
<evidence type="ECO:0000259" key="2">
    <source>
        <dbReference type="Pfam" id="PF07110"/>
    </source>
</evidence>
<protein>
    <recommendedName>
        <fullName evidence="2">EthD domain-containing protein</fullName>
    </recommendedName>
</protein>
<accession>A0ABR1RWW4</accession>
<feature type="domain" description="EthD" evidence="2">
    <location>
        <begin position="17"/>
        <end position="115"/>
    </location>
</feature>
<dbReference type="Proteomes" id="UP001444661">
    <property type="component" value="Unassembled WGS sequence"/>
</dbReference>
<comment type="similarity">
    <text evidence="1">Belongs to the tpcK family.</text>
</comment>
<sequence>MSDSATHYKFTVTHYRRPEHTHEAFMKWIVAEHLPAAMPIFKKHGVLEYSLFETPAPLNSMLKETLSKTRAGWDCVDFDCFIEYVLPSVETMHAVTADPDCPAALKGEDKWLDTSRALASMGRITPYLLRTGELVNMAK</sequence>
<proteinExistence type="inferred from homology"/>
<dbReference type="InterPro" id="IPR011008">
    <property type="entry name" value="Dimeric_a/b-barrel"/>
</dbReference>
<evidence type="ECO:0000256" key="1">
    <source>
        <dbReference type="ARBA" id="ARBA00005986"/>
    </source>
</evidence>
<gene>
    <name evidence="3" type="ORF">PG993_013177</name>
</gene>
<organism evidence="3 4">
    <name type="scientific">Apiospora rasikravindrae</name>
    <dbReference type="NCBI Taxonomy" id="990691"/>
    <lineage>
        <taxon>Eukaryota</taxon>
        <taxon>Fungi</taxon>
        <taxon>Dikarya</taxon>
        <taxon>Ascomycota</taxon>
        <taxon>Pezizomycotina</taxon>
        <taxon>Sordariomycetes</taxon>
        <taxon>Xylariomycetidae</taxon>
        <taxon>Amphisphaeriales</taxon>
        <taxon>Apiosporaceae</taxon>
        <taxon>Apiospora</taxon>
    </lineage>
</organism>
<evidence type="ECO:0000313" key="3">
    <source>
        <dbReference type="EMBL" id="KAK8022410.1"/>
    </source>
</evidence>
<comment type="caution">
    <text evidence="3">The sequence shown here is derived from an EMBL/GenBank/DDBJ whole genome shotgun (WGS) entry which is preliminary data.</text>
</comment>
<evidence type="ECO:0000313" key="4">
    <source>
        <dbReference type="Proteomes" id="UP001444661"/>
    </source>
</evidence>
<dbReference type="Pfam" id="PF07110">
    <property type="entry name" value="EthD"/>
    <property type="match status" value="1"/>
</dbReference>
<dbReference type="SUPFAM" id="SSF54909">
    <property type="entry name" value="Dimeric alpha+beta barrel"/>
    <property type="match status" value="1"/>
</dbReference>
<name>A0ABR1RWW4_9PEZI</name>
<keyword evidence="4" id="KW-1185">Reference proteome</keyword>
<dbReference type="InterPro" id="IPR009799">
    <property type="entry name" value="EthD_dom"/>
</dbReference>